<dbReference type="EMBL" id="BPVZ01000090">
    <property type="protein sequence ID" value="GKV31319.1"/>
    <property type="molecule type" value="Genomic_DNA"/>
</dbReference>
<proteinExistence type="predicted"/>
<gene>
    <name evidence="1" type="ORF">SLEP1_g40018</name>
</gene>
<sequence length="48" mass="5206">MFDLNNYSTSTIGLPTSLVICPGKREAASCEIANQLLTLSMGAYCYML</sequence>
<protein>
    <submittedName>
        <fullName evidence="1">Uncharacterized protein</fullName>
    </submittedName>
</protein>
<organism evidence="1 2">
    <name type="scientific">Rubroshorea leprosula</name>
    <dbReference type="NCBI Taxonomy" id="152421"/>
    <lineage>
        <taxon>Eukaryota</taxon>
        <taxon>Viridiplantae</taxon>
        <taxon>Streptophyta</taxon>
        <taxon>Embryophyta</taxon>
        <taxon>Tracheophyta</taxon>
        <taxon>Spermatophyta</taxon>
        <taxon>Magnoliopsida</taxon>
        <taxon>eudicotyledons</taxon>
        <taxon>Gunneridae</taxon>
        <taxon>Pentapetalae</taxon>
        <taxon>rosids</taxon>
        <taxon>malvids</taxon>
        <taxon>Malvales</taxon>
        <taxon>Dipterocarpaceae</taxon>
        <taxon>Rubroshorea</taxon>
    </lineage>
</organism>
<dbReference type="Proteomes" id="UP001054252">
    <property type="component" value="Unassembled WGS sequence"/>
</dbReference>
<evidence type="ECO:0000313" key="1">
    <source>
        <dbReference type="EMBL" id="GKV31319.1"/>
    </source>
</evidence>
<name>A0AAV5L2C8_9ROSI</name>
<comment type="caution">
    <text evidence="1">The sequence shown here is derived from an EMBL/GenBank/DDBJ whole genome shotgun (WGS) entry which is preliminary data.</text>
</comment>
<keyword evidence="2" id="KW-1185">Reference proteome</keyword>
<accession>A0AAV5L2C8</accession>
<evidence type="ECO:0000313" key="2">
    <source>
        <dbReference type="Proteomes" id="UP001054252"/>
    </source>
</evidence>
<reference evidence="1 2" key="1">
    <citation type="journal article" date="2021" name="Commun. Biol.">
        <title>The genome of Shorea leprosula (Dipterocarpaceae) highlights the ecological relevance of drought in aseasonal tropical rainforests.</title>
        <authorList>
            <person name="Ng K.K.S."/>
            <person name="Kobayashi M.J."/>
            <person name="Fawcett J.A."/>
            <person name="Hatakeyama M."/>
            <person name="Paape T."/>
            <person name="Ng C.H."/>
            <person name="Ang C.C."/>
            <person name="Tnah L.H."/>
            <person name="Lee C.T."/>
            <person name="Nishiyama T."/>
            <person name="Sese J."/>
            <person name="O'Brien M.J."/>
            <person name="Copetti D."/>
            <person name="Mohd Noor M.I."/>
            <person name="Ong R.C."/>
            <person name="Putra M."/>
            <person name="Sireger I.Z."/>
            <person name="Indrioko S."/>
            <person name="Kosugi Y."/>
            <person name="Izuno A."/>
            <person name="Isagi Y."/>
            <person name="Lee S.L."/>
            <person name="Shimizu K.K."/>
        </authorList>
    </citation>
    <scope>NUCLEOTIDE SEQUENCE [LARGE SCALE GENOMIC DNA]</scope>
    <source>
        <strain evidence="1">214</strain>
    </source>
</reference>
<dbReference type="AlphaFoldDB" id="A0AAV5L2C8"/>